<comment type="caution">
    <text evidence="2">The sequence shown here is derived from an EMBL/GenBank/DDBJ whole genome shotgun (WGS) entry which is preliminary data.</text>
</comment>
<gene>
    <name evidence="2" type="ORF">ENI96_05280</name>
</gene>
<organism evidence="2 3">
    <name type="scientific">Sedimenticola thiotaurini</name>
    <dbReference type="NCBI Taxonomy" id="1543721"/>
    <lineage>
        <taxon>Bacteria</taxon>
        <taxon>Pseudomonadati</taxon>
        <taxon>Pseudomonadota</taxon>
        <taxon>Gammaproteobacteria</taxon>
        <taxon>Chromatiales</taxon>
        <taxon>Sedimenticolaceae</taxon>
        <taxon>Sedimenticola</taxon>
    </lineage>
</organism>
<name>A0A831W8J0_9GAMM</name>
<sequence>MKKHGTKRLGHALALLLGCGTLQAGEFDALEKQLDVNPLENCQEAVQLYQDGDLKGAIDLVSLCKDEMEQIKRNLAATSFRDEVMGFTGGELSQGGAMGFSQIERTYTRGDSSIQVTLSSGGGAAVMQMAMGFAGRKVRVGRNTGTLVEEGDEITLFVNHDAGSFTFVTSSLGAKELKRFAREFLKDFRS</sequence>
<evidence type="ECO:0008006" key="4">
    <source>
        <dbReference type="Google" id="ProtNLM"/>
    </source>
</evidence>
<keyword evidence="1" id="KW-0732">Signal</keyword>
<feature type="signal peptide" evidence="1">
    <location>
        <begin position="1"/>
        <end position="24"/>
    </location>
</feature>
<feature type="chain" id="PRO_5032669000" description="DUF4410 domain-containing protein" evidence="1">
    <location>
        <begin position="25"/>
        <end position="190"/>
    </location>
</feature>
<dbReference type="PROSITE" id="PS51257">
    <property type="entry name" value="PROKAR_LIPOPROTEIN"/>
    <property type="match status" value="1"/>
</dbReference>
<protein>
    <recommendedName>
        <fullName evidence="4">DUF4410 domain-containing protein</fullName>
    </recommendedName>
</protein>
<proteinExistence type="predicted"/>
<dbReference type="Proteomes" id="UP000886251">
    <property type="component" value="Unassembled WGS sequence"/>
</dbReference>
<dbReference type="AlphaFoldDB" id="A0A831W8J0"/>
<evidence type="ECO:0000313" key="2">
    <source>
        <dbReference type="EMBL" id="HEB95825.1"/>
    </source>
</evidence>
<dbReference type="EMBL" id="DRKP01000059">
    <property type="protein sequence ID" value="HEB95825.1"/>
    <property type="molecule type" value="Genomic_DNA"/>
</dbReference>
<accession>A0A831W8J0</accession>
<reference evidence="2" key="1">
    <citation type="journal article" date="2020" name="mSystems">
        <title>Genome- and Community-Level Interaction Insights into Carbon Utilization and Element Cycling Functions of Hydrothermarchaeota in Hydrothermal Sediment.</title>
        <authorList>
            <person name="Zhou Z."/>
            <person name="Liu Y."/>
            <person name="Xu W."/>
            <person name="Pan J."/>
            <person name="Luo Z.H."/>
            <person name="Li M."/>
        </authorList>
    </citation>
    <scope>NUCLEOTIDE SEQUENCE [LARGE SCALE GENOMIC DNA]</scope>
    <source>
        <strain evidence="2">HyVt-443</strain>
    </source>
</reference>
<evidence type="ECO:0000256" key="1">
    <source>
        <dbReference type="SAM" id="SignalP"/>
    </source>
</evidence>
<evidence type="ECO:0000313" key="3">
    <source>
        <dbReference type="Proteomes" id="UP000886251"/>
    </source>
</evidence>